<sequence length="276" mass="30444">MLNALLRGENERNMQPLDFADKNRAFATTILKATFGMAMAWIGAFVSLGFILVVVYNFTPEQPSSLIMAVWLLPMLVWALAAMRAGGTLAGLSLAPSLVWKPMLLSIVAGGLVLIIVLTFISTSQDPVLGFTALIVVSVGLTAMPTLVVTLFVATNNRQRMRLQFGLTLAGIVATAICWLAISIALPIAMRKNITELAGDQPYKLYVAGQKNKFQYRELKTLPGLWTFQSIFSADRTFRAHMCLYVGVEGGPRKGYHWSFFSGFRFLRNPKNAVWC</sequence>
<reference evidence="2 3" key="1">
    <citation type="submission" date="2019-11" db="EMBL/GenBank/DDBJ databases">
        <title>Genome analysis of Rhizobacterium cereale a novel genus and species isolated from maize roots in North Spain.</title>
        <authorList>
            <person name="Menendez E."/>
            <person name="Flores-Felix J.D."/>
            <person name="Ramirez-Bahena M.-H."/>
            <person name="Igual J.M."/>
            <person name="Garcia-Fraile P."/>
            <person name="Peix A."/>
            <person name="Velazquez E."/>
        </authorList>
    </citation>
    <scope>NUCLEOTIDE SEQUENCE [LARGE SCALE GENOMIC DNA]</scope>
    <source>
        <strain evidence="2 3">RZME27</strain>
    </source>
</reference>
<keyword evidence="1" id="KW-0472">Membrane</keyword>
<evidence type="ECO:0000256" key="1">
    <source>
        <dbReference type="SAM" id="Phobius"/>
    </source>
</evidence>
<keyword evidence="1" id="KW-0812">Transmembrane</keyword>
<feature type="transmembrane region" description="Helical" evidence="1">
    <location>
        <begin position="38"/>
        <end position="58"/>
    </location>
</feature>
<feature type="transmembrane region" description="Helical" evidence="1">
    <location>
        <begin position="165"/>
        <end position="186"/>
    </location>
</feature>
<comment type="caution">
    <text evidence="2">The sequence shown here is derived from an EMBL/GenBank/DDBJ whole genome shotgun (WGS) entry which is preliminary data.</text>
</comment>
<dbReference type="EMBL" id="WIXI01000051">
    <property type="protein sequence ID" value="MQY50015.1"/>
    <property type="molecule type" value="Genomic_DNA"/>
</dbReference>
<protein>
    <submittedName>
        <fullName evidence="2">Uncharacterized protein</fullName>
    </submittedName>
</protein>
<dbReference type="Proteomes" id="UP000435138">
    <property type="component" value="Unassembled WGS sequence"/>
</dbReference>
<keyword evidence="1" id="KW-1133">Transmembrane helix</keyword>
<name>A0A6A8AFB2_9HYPH</name>
<feature type="transmembrane region" description="Helical" evidence="1">
    <location>
        <begin position="64"/>
        <end position="82"/>
    </location>
</feature>
<feature type="transmembrane region" description="Helical" evidence="1">
    <location>
        <begin position="103"/>
        <end position="122"/>
    </location>
</feature>
<dbReference type="RefSeq" id="WP_153360258.1">
    <property type="nucleotide sequence ID" value="NZ_JAYKOO010000004.1"/>
</dbReference>
<feature type="transmembrane region" description="Helical" evidence="1">
    <location>
        <begin position="128"/>
        <end position="153"/>
    </location>
</feature>
<dbReference type="AlphaFoldDB" id="A0A6A8AFB2"/>
<keyword evidence="3" id="KW-1185">Reference proteome</keyword>
<proteinExistence type="predicted"/>
<organism evidence="2 3">
    <name type="scientific">Endobacterium cereale</name>
    <dbReference type="NCBI Taxonomy" id="2663029"/>
    <lineage>
        <taxon>Bacteria</taxon>
        <taxon>Pseudomonadati</taxon>
        <taxon>Pseudomonadota</taxon>
        <taxon>Alphaproteobacteria</taxon>
        <taxon>Hyphomicrobiales</taxon>
        <taxon>Rhizobiaceae</taxon>
        <taxon>Endobacterium</taxon>
    </lineage>
</organism>
<accession>A0A6A8AFB2</accession>
<evidence type="ECO:0000313" key="2">
    <source>
        <dbReference type="EMBL" id="MQY50015.1"/>
    </source>
</evidence>
<evidence type="ECO:0000313" key="3">
    <source>
        <dbReference type="Proteomes" id="UP000435138"/>
    </source>
</evidence>
<gene>
    <name evidence="2" type="ORF">GAO09_28710</name>
</gene>